<dbReference type="GO" id="GO:0006895">
    <property type="term" value="P:Golgi to endosome transport"/>
    <property type="evidence" value="ECO:0007669"/>
    <property type="project" value="InterPro"/>
</dbReference>
<dbReference type="PANTHER" id="PTHR14042:SF24">
    <property type="entry name" value="PROTEIN DOPEY-1 HOMOLOG"/>
    <property type="match status" value="1"/>
</dbReference>
<accession>A0A9P8EXN0</accession>
<dbReference type="EMBL" id="JAHFXS010010122">
    <property type="protein sequence ID" value="KAG9913139.1"/>
    <property type="molecule type" value="Genomic_DNA"/>
</dbReference>
<organism evidence="2 3">
    <name type="scientific">Aureobasidium melanogenum</name>
    <name type="common">Aureobasidium pullulans var. melanogenum</name>
    <dbReference type="NCBI Taxonomy" id="46634"/>
    <lineage>
        <taxon>Eukaryota</taxon>
        <taxon>Fungi</taxon>
        <taxon>Dikarya</taxon>
        <taxon>Ascomycota</taxon>
        <taxon>Pezizomycotina</taxon>
        <taxon>Dothideomycetes</taxon>
        <taxon>Dothideomycetidae</taxon>
        <taxon>Dothideales</taxon>
        <taxon>Saccotheciaceae</taxon>
        <taxon>Aureobasidium</taxon>
    </lineage>
</organism>
<keyword evidence="3" id="KW-1185">Reference proteome</keyword>
<comment type="caution">
    <text evidence="2">The sequence shown here is derived from an EMBL/GenBank/DDBJ whole genome shotgun (WGS) entry which is preliminary data.</text>
</comment>
<dbReference type="GO" id="GO:0005802">
    <property type="term" value="C:trans-Golgi network"/>
    <property type="evidence" value="ECO:0007669"/>
    <property type="project" value="TreeGrafter"/>
</dbReference>
<protein>
    <recommendedName>
        <fullName evidence="1">DOP1-like C-terminal domain-containing protein</fullName>
    </recommendedName>
</protein>
<name>A0A9P8EXN0_AURME</name>
<sequence length="153" mass="17036">MFGVGANAARLEADRRTQLTLRKMMLLMLACEQDIFVGNLTQILDKLVDLCTADASSSPSSTTRAEVFMVFRAMILSFSPIHLSAVWPILNANLQKAITTCLPGGHEQDTYSNLSLLQACKLLDLLTTLSPDEFQLHEWLYITDTIDAVYRPV</sequence>
<feature type="domain" description="DOP1-like C-terminal" evidence="1">
    <location>
        <begin position="1"/>
        <end position="152"/>
    </location>
</feature>
<dbReference type="Pfam" id="PF24598">
    <property type="entry name" value="DOP1_C"/>
    <property type="match status" value="1"/>
</dbReference>
<reference evidence="2" key="1">
    <citation type="journal article" date="2021" name="J Fungi (Basel)">
        <title>Virulence traits and population genomics of the black yeast Aureobasidium melanogenum.</title>
        <authorList>
            <person name="Cernosa A."/>
            <person name="Sun X."/>
            <person name="Gostincar C."/>
            <person name="Fang C."/>
            <person name="Gunde-Cimerman N."/>
            <person name="Song Z."/>
        </authorList>
    </citation>
    <scope>NUCLEOTIDE SEQUENCE</scope>
    <source>
        <strain evidence="2">EXF-9298</strain>
    </source>
</reference>
<evidence type="ECO:0000313" key="2">
    <source>
        <dbReference type="EMBL" id="KAG9913139.1"/>
    </source>
</evidence>
<evidence type="ECO:0000259" key="1">
    <source>
        <dbReference type="Pfam" id="PF24598"/>
    </source>
</evidence>
<gene>
    <name evidence="2" type="ORF">KCU98_g23402</name>
</gene>
<reference evidence="2" key="2">
    <citation type="submission" date="2021-08" db="EMBL/GenBank/DDBJ databases">
        <authorList>
            <person name="Gostincar C."/>
            <person name="Sun X."/>
            <person name="Song Z."/>
            <person name="Gunde-Cimerman N."/>
        </authorList>
    </citation>
    <scope>NUCLEOTIDE SEQUENCE</scope>
    <source>
        <strain evidence="2">EXF-9298</strain>
    </source>
</reference>
<dbReference type="AlphaFoldDB" id="A0A9P8EXN0"/>
<dbReference type="PANTHER" id="PTHR14042">
    <property type="entry name" value="DOPEY-RELATED"/>
    <property type="match status" value="1"/>
</dbReference>
<dbReference type="Proteomes" id="UP000729357">
    <property type="component" value="Unassembled WGS sequence"/>
</dbReference>
<dbReference type="GO" id="GO:0005829">
    <property type="term" value="C:cytosol"/>
    <property type="evidence" value="ECO:0007669"/>
    <property type="project" value="GOC"/>
</dbReference>
<dbReference type="GO" id="GO:0005768">
    <property type="term" value="C:endosome"/>
    <property type="evidence" value="ECO:0007669"/>
    <property type="project" value="TreeGrafter"/>
</dbReference>
<proteinExistence type="predicted"/>
<dbReference type="InterPro" id="IPR056457">
    <property type="entry name" value="DOP1_C"/>
</dbReference>
<feature type="non-terminal residue" evidence="2">
    <location>
        <position position="153"/>
    </location>
</feature>
<dbReference type="InterPro" id="IPR040314">
    <property type="entry name" value="DOP1"/>
</dbReference>
<evidence type="ECO:0000313" key="3">
    <source>
        <dbReference type="Proteomes" id="UP000729357"/>
    </source>
</evidence>